<reference evidence="2 3" key="1">
    <citation type="journal article" date="2009" name="Science">
        <title>Green evolution and dynamic adaptations revealed by genomes of the marine picoeukaryotes Micromonas.</title>
        <authorList>
            <person name="Worden A.Z."/>
            <person name="Lee J.H."/>
            <person name="Mock T."/>
            <person name="Rouze P."/>
            <person name="Simmons M.P."/>
            <person name="Aerts A.L."/>
            <person name="Allen A.E."/>
            <person name="Cuvelier M.L."/>
            <person name="Derelle E."/>
            <person name="Everett M.V."/>
            <person name="Foulon E."/>
            <person name="Grimwood J."/>
            <person name="Gundlach H."/>
            <person name="Henrissat B."/>
            <person name="Napoli C."/>
            <person name="McDonald S.M."/>
            <person name="Parker M.S."/>
            <person name="Rombauts S."/>
            <person name="Salamov A."/>
            <person name="Von Dassow P."/>
            <person name="Badger J.H."/>
            <person name="Coutinho P.M."/>
            <person name="Demir E."/>
            <person name="Dubchak I."/>
            <person name="Gentemann C."/>
            <person name="Eikrem W."/>
            <person name="Gready J.E."/>
            <person name="John U."/>
            <person name="Lanier W."/>
            <person name="Lindquist E.A."/>
            <person name="Lucas S."/>
            <person name="Mayer K.F."/>
            <person name="Moreau H."/>
            <person name="Not F."/>
            <person name="Otillar R."/>
            <person name="Panaud O."/>
            <person name="Pangilinan J."/>
            <person name="Paulsen I."/>
            <person name="Piegu B."/>
            <person name="Poliakov A."/>
            <person name="Robbens S."/>
            <person name="Schmutz J."/>
            <person name="Toulza E."/>
            <person name="Wyss T."/>
            <person name="Zelensky A."/>
            <person name="Zhou K."/>
            <person name="Armbrust E.V."/>
            <person name="Bhattacharya D."/>
            <person name="Goodenough U.W."/>
            <person name="Van de Peer Y."/>
            <person name="Grigoriev I.V."/>
        </authorList>
    </citation>
    <scope>NUCLEOTIDE SEQUENCE [LARGE SCALE GENOMIC DNA]</scope>
    <source>
        <strain evidence="2 3">CCMP1545</strain>
    </source>
</reference>
<dbReference type="PANTHER" id="PTHR45669:SF22">
    <property type="entry name" value="GLUTAREDOXIN DOMAIN-CONTAINING CYSTEINE-RICH PROTEIN CG12206-RELATED"/>
    <property type="match status" value="1"/>
</dbReference>
<dbReference type="STRING" id="564608.C1MPZ4"/>
<feature type="compositionally biased region" description="Low complexity" evidence="1">
    <location>
        <begin position="200"/>
        <end position="211"/>
    </location>
</feature>
<dbReference type="RefSeq" id="XP_003057671.1">
    <property type="nucleotide sequence ID" value="XM_003057625.1"/>
</dbReference>
<evidence type="ECO:0000313" key="3">
    <source>
        <dbReference type="Proteomes" id="UP000001876"/>
    </source>
</evidence>
<dbReference type="Proteomes" id="UP000001876">
    <property type="component" value="Unassembled WGS sequence"/>
</dbReference>
<organism evidence="3">
    <name type="scientific">Micromonas pusilla (strain CCMP1545)</name>
    <name type="common">Picoplanktonic green alga</name>
    <dbReference type="NCBI Taxonomy" id="564608"/>
    <lineage>
        <taxon>Eukaryota</taxon>
        <taxon>Viridiplantae</taxon>
        <taxon>Chlorophyta</taxon>
        <taxon>Mamiellophyceae</taxon>
        <taxon>Mamiellales</taxon>
        <taxon>Mamiellaceae</taxon>
        <taxon>Micromonas</taxon>
    </lineage>
</organism>
<feature type="region of interest" description="Disordered" evidence="1">
    <location>
        <begin position="1"/>
        <end position="85"/>
    </location>
</feature>
<keyword evidence="3" id="KW-1185">Reference proteome</keyword>
<dbReference type="OrthoDB" id="423313at2759"/>
<dbReference type="GeneID" id="9683473"/>
<dbReference type="KEGG" id="mpp:MICPUCDRAFT_57098"/>
<dbReference type="EMBL" id="GG663738">
    <property type="protein sequence ID" value="EEH57622.1"/>
    <property type="molecule type" value="Genomic_DNA"/>
</dbReference>
<feature type="region of interest" description="Disordered" evidence="1">
    <location>
        <begin position="200"/>
        <end position="248"/>
    </location>
</feature>
<evidence type="ECO:0000256" key="1">
    <source>
        <dbReference type="SAM" id="MobiDB-lite"/>
    </source>
</evidence>
<dbReference type="PROSITE" id="PS51354">
    <property type="entry name" value="GLUTAREDOXIN_2"/>
    <property type="match status" value="1"/>
</dbReference>
<feature type="region of interest" description="Disordered" evidence="1">
    <location>
        <begin position="260"/>
        <end position="318"/>
    </location>
</feature>
<sequence>MAPCHCMAKPTTASPTGSLPESPPPAAIVDDVAENTRAEARASVAVATPEADADADADESRPAETAPKRGANAEADDPSASPAAVEPDLVELMMEAMREVVETSTPTREDATAAAEEEEVAGTRAERAAAGGGPSPSKVAAAAAEPTDDAAYDSDEDDVISVFLGSPPATARAPARVAVVVEEEVVEFPPSPPRDVVVAAAEKSPKPTTATPTPPVEREASPGVDVIDAFLARTVSPGGGNESDSTDDAISEFLCSPHVVNPAPAAAPPREATPPPTPPTPTPRNGRSPLATLPSPRKENTPPPPAKHQKSPQKTERDEWKTAVVLYVTSMSAVRATKDKCDRARAATRALGVANAIERDVAAACAYREELRGRLAATSGPGAGKGLVVPYLFVGDVAVAGGDELDALVCDGGLEDALKALGARRGDDEENGEDGDENVNVKKKECGGCGGRGFVVCGKCHGSTRVHCVDVTRRCFACNEVGMTECVACVPAFARTAASPLASPARGAAVRC</sequence>
<evidence type="ECO:0000313" key="2">
    <source>
        <dbReference type="EMBL" id="EEH57622.1"/>
    </source>
</evidence>
<feature type="region of interest" description="Disordered" evidence="1">
    <location>
        <begin position="101"/>
        <end position="154"/>
    </location>
</feature>
<feature type="compositionally biased region" description="Low complexity" evidence="1">
    <location>
        <begin position="135"/>
        <end position="145"/>
    </location>
</feature>
<dbReference type="AlphaFoldDB" id="C1MPZ4"/>
<feature type="compositionally biased region" description="Pro residues" evidence="1">
    <location>
        <begin position="265"/>
        <end position="282"/>
    </location>
</feature>
<gene>
    <name evidence="2" type="ORF">MICPUCDRAFT_57098</name>
</gene>
<dbReference type="OMA" id="CQEGKRN"/>
<accession>C1MPZ4</accession>
<dbReference type="SUPFAM" id="SSF52833">
    <property type="entry name" value="Thioredoxin-like"/>
    <property type="match status" value="1"/>
</dbReference>
<name>C1MPZ4_MICPC</name>
<feature type="compositionally biased region" description="Basic and acidic residues" evidence="1">
    <location>
        <begin position="101"/>
        <end position="111"/>
    </location>
</feature>
<dbReference type="Pfam" id="PF23733">
    <property type="entry name" value="GRXCR1-2_C"/>
    <property type="match status" value="1"/>
</dbReference>
<proteinExistence type="predicted"/>
<dbReference type="PANTHER" id="PTHR45669">
    <property type="entry name" value="GLUTAREDOXIN DOMAIN-CONTAINING CYSTEINE-RICH PROTEIN CG12206-RELATED"/>
    <property type="match status" value="1"/>
</dbReference>
<dbReference type="eggNOG" id="KOG2824">
    <property type="taxonomic scope" value="Eukaryota"/>
</dbReference>
<dbReference type="Gene3D" id="3.40.30.10">
    <property type="entry name" value="Glutaredoxin"/>
    <property type="match status" value="1"/>
</dbReference>
<protein>
    <submittedName>
        <fullName evidence="2">Predicted protein</fullName>
    </submittedName>
</protein>
<dbReference type="InterPro" id="IPR036249">
    <property type="entry name" value="Thioredoxin-like_sf"/>
</dbReference>